<organism evidence="2 3">
    <name type="scientific">Fraxinus pennsylvanica</name>
    <dbReference type="NCBI Taxonomy" id="56036"/>
    <lineage>
        <taxon>Eukaryota</taxon>
        <taxon>Viridiplantae</taxon>
        <taxon>Streptophyta</taxon>
        <taxon>Embryophyta</taxon>
        <taxon>Tracheophyta</taxon>
        <taxon>Spermatophyta</taxon>
        <taxon>Magnoliopsida</taxon>
        <taxon>eudicotyledons</taxon>
        <taxon>Gunneridae</taxon>
        <taxon>Pentapetalae</taxon>
        <taxon>asterids</taxon>
        <taxon>lamiids</taxon>
        <taxon>Lamiales</taxon>
        <taxon>Oleaceae</taxon>
        <taxon>Oleeae</taxon>
        <taxon>Fraxinus</taxon>
    </lineage>
</organism>
<keyword evidence="3" id="KW-1185">Reference proteome</keyword>
<dbReference type="EMBL" id="OU503036">
    <property type="protein sequence ID" value="CAI9753748.1"/>
    <property type="molecule type" value="Genomic_DNA"/>
</dbReference>
<name>A0AAD2DIV9_9LAMI</name>
<evidence type="ECO:0000313" key="3">
    <source>
        <dbReference type="Proteomes" id="UP000834106"/>
    </source>
</evidence>
<dbReference type="InterPro" id="IPR054722">
    <property type="entry name" value="PolX-like_BBD"/>
</dbReference>
<gene>
    <name evidence="2" type="ORF">FPE_LOCUS1179</name>
</gene>
<proteinExistence type="predicted"/>
<evidence type="ECO:0000313" key="2">
    <source>
        <dbReference type="EMBL" id="CAI9753748.1"/>
    </source>
</evidence>
<feature type="domain" description="Retrovirus-related Pol polyprotein from transposon TNT 1-94-like beta-barrel" evidence="1">
    <location>
        <begin position="73"/>
        <end position="112"/>
    </location>
</feature>
<reference evidence="2" key="1">
    <citation type="submission" date="2023-05" db="EMBL/GenBank/DDBJ databases">
        <authorList>
            <person name="Huff M."/>
        </authorList>
    </citation>
    <scope>NUCLEOTIDE SEQUENCE</scope>
</reference>
<protein>
    <recommendedName>
        <fullName evidence="1">Retrovirus-related Pol polyprotein from transposon TNT 1-94-like beta-barrel domain-containing protein</fullName>
    </recommendedName>
</protein>
<dbReference type="Pfam" id="PF22936">
    <property type="entry name" value="Pol_BBD"/>
    <property type="match status" value="1"/>
</dbReference>
<evidence type="ECO:0000259" key="1">
    <source>
        <dbReference type="Pfam" id="PF22936"/>
    </source>
</evidence>
<accession>A0AAD2DIV9</accession>
<dbReference type="AlphaFoldDB" id="A0AAD2DIV9"/>
<dbReference type="Proteomes" id="UP000834106">
    <property type="component" value="Chromosome 1"/>
</dbReference>
<sequence>MLRRHAIITKRMGHIRVDWFALKNRNKAASAMENGKQHGNTANADVVEDKQSGGELIVISNGDTKSSDEYVLDSTFRIRMFDGVVRTLTDVRYVSELKLNLISLSTLDSKNCRYIGKGGVLKPFLLFL</sequence>